<dbReference type="InterPro" id="IPR027417">
    <property type="entry name" value="P-loop_NTPase"/>
</dbReference>
<proteinExistence type="predicted"/>
<feature type="non-terminal residue" evidence="4">
    <location>
        <position position="218"/>
    </location>
</feature>
<keyword evidence="5" id="KW-1185">Reference proteome</keyword>
<dbReference type="InterPro" id="IPR044539">
    <property type="entry name" value="Pch2-like"/>
</dbReference>
<feature type="non-terminal residue" evidence="4">
    <location>
        <position position="1"/>
    </location>
</feature>
<dbReference type="SMART" id="SM00382">
    <property type="entry name" value="AAA"/>
    <property type="match status" value="1"/>
</dbReference>
<dbReference type="GO" id="GO:0051598">
    <property type="term" value="P:meiotic recombination checkpoint signaling"/>
    <property type="evidence" value="ECO:0007669"/>
    <property type="project" value="TreeGrafter"/>
</dbReference>
<dbReference type="GO" id="GO:0005634">
    <property type="term" value="C:nucleus"/>
    <property type="evidence" value="ECO:0007669"/>
    <property type="project" value="TreeGrafter"/>
</dbReference>
<dbReference type="Pfam" id="PF00004">
    <property type="entry name" value="AAA"/>
    <property type="match status" value="1"/>
</dbReference>
<evidence type="ECO:0000313" key="4">
    <source>
        <dbReference type="EMBL" id="KAF2112412.1"/>
    </source>
</evidence>
<dbReference type="GO" id="GO:0016887">
    <property type="term" value="F:ATP hydrolysis activity"/>
    <property type="evidence" value="ECO:0007669"/>
    <property type="project" value="InterPro"/>
</dbReference>
<accession>A0A6A5YZ23</accession>
<keyword evidence="2" id="KW-0067">ATP-binding</keyword>
<keyword evidence="1" id="KW-0547">Nucleotide-binding</keyword>
<dbReference type="OrthoDB" id="5925at2759"/>
<dbReference type="PANTHER" id="PTHR45991:SF1">
    <property type="entry name" value="PACHYTENE CHECKPOINT PROTEIN 2 HOMOLOG"/>
    <property type="match status" value="1"/>
</dbReference>
<dbReference type="InterPro" id="IPR003959">
    <property type="entry name" value="ATPase_AAA_core"/>
</dbReference>
<feature type="domain" description="AAA+ ATPase" evidence="3">
    <location>
        <begin position="45"/>
        <end position="199"/>
    </location>
</feature>
<dbReference type="SUPFAM" id="SSF52540">
    <property type="entry name" value="P-loop containing nucleoside triphosphate hydrolases"/>
    <property type="match status" value="1"/>
</dbReference>
<evidence type="ECO:0000256" key="1">
    <source>
        <dbReference type="ARBA" id="ARBA00022741"/>
    </source>
</evidence>
<protein>
    <submittedName>
        <fullName evidence="4">P-loop containing nucleoside triphosphate hydrolase protein</fullName>
    </submittedName>
</protein>
<evidence type="ECO:0000313" key="5">
    <source>
        <dbReference type="Proteomes" id="UP000799770"/>
    </source>
</evidence>
<name>A0A6A5YZ23_9PLEO</name>
<dbReference type="GO" id="GO:0007131">
    <property type="term" value="P:reciprocal meiotic recombination"/>
    <property type="evidence" value="ECO:0007669"/>
    <property type="project" value="TreeGrafter"/>
</dbReference>
<reference evidence="4" key="1">
    <citation type="journal article" date="2020" name="Stud. Mycol.">
        <title>101 Dothideomycetes genomes: a test case for predicting lifestyles and emergence of pathogens.</title>
        <authorList>
            <person name="Haridas S."/>
            <person name="Albert R."/>
            <person name="Binder M."/>
            <person name="Bloem J."/>
            <person name="Labutti K."/>
            <person name="Salamov A."/>
            <person name="Andreopoulos B."/>
            <person name="Baker S."/>
            <person name="Barry K."/>
            <person name="Bills G."/>
            <person name="Bluhm B."/>
            <person name="Cannon C."/>
            <person name="Castanera R."/>
            <person name="Culley D."/>
            <person name="Daum C."/>
            <person name="Ezra D."/>
            <person name="Gonzalez J."/>
            <person name="Henrissat B."/>
            <person name="Kuo A."/>
            <person name="Liang C."/>
            <person name="Lipzen A."/>
            <person name="Lutzoni F."/>
            <person name="Magnuson J."/>
            <person name="Mondo S."/>
            <person name="Nolan M."/>
            <person name="Ohm R."/>
            <person name="Pangilinan J."/>
            <person name="Park H.-J."/>
            <person name="Ramirez L."/>
            <person name="Alfaro M."/>
            <person name="Sun H."/>
            <person name="Tritt A."/>
            <person name="Yoshinaga Y."/>
            <person name="Zwiers L.-H."/>
            <person name="Turgeon B."/>
            <person name="Goodwin S."/>
            <person name="Spatafora J."/>
            <person name="Crous P."/>
            <person name="Grigoriev I."/>
        </authorList>
    </citation>
    <scope>NUCLEOTIDE SEQUENCE</scope>
    <source>
        <strain evidence="4">CBS 627.86</strain>
    </source>
</reference>
<dbReference type="PANTHER" id="PTHR45991">
    <property type="entry name" value="PACHYTENE CHECKPOINT PROTEIN 2"/>
    <property type="match status" value="1"/>
</dbReference>
<dbReference type="Proteomes" id="UP000799770">
    <property type="component" value="Unassembled WGS sequence"/>
</dbReference>
<sequence>LPHKSIEGVWESLVYREPIPESMLRILTRMIEISKQGLDPAIVTLQNLALLYGPPGSGKTTLAHGLAQKLSIRLGRDYAATKLIEVNSSTLTSKWFGESGKLVGKLFDTISTLSADETILIIVVIDEVETLAGSREKALQTNEVGDAIRSTNELLQGLDRLRQRPNVVFICTSNLKENIDAAFVDRCGIEQMIGAPSVEGAYEIFRSVINELIKANLV</sequence>
<dbReference type="EMBL" id="ML977331">
    <property type="protein sequence ID" value="KAF2112412.1"/>
    <property type="molecule type" value="Genomic_DNA"/>
</dbReference>
<keyword evidence="4" id="KW-0378">Hydrolase</keyword>
<organism evidence="4 5">
    <name type="scientific">Lophiotrema nucula</name>
    <dbReference type="NCBI Taxonomy" id="690887"/>
    <lineage>
        <taxon>Eukaryota</taxon>
        <taxon>Fungi</taxon>
        <taxon>Dikarya</taxon>
        <taxon>Ascomycota</taxon>
        <taxon>Pezizomycotina</taxon>
        <taxon>Dothideomycetes</taxon>
        <taxon>Pleosporomycetidae</taxon>
        <taxon>Pleosporales</taxon>
        <taxon>Lophiotremataceae</taxon>
        <taxon>Lophiotrema</taxon>
    </lineage>
</organism>
<dbReference type="InterPro" id="IPR003593">
    <property type="entry name" value="AAA+_ATPase"/>
</dbReference>
<evidence type="ECO:0000256" key="2">
    <source>
        <dbReference type="ARBA" id="ARBA00022840"/>
    </source>
</evidence>
<gene>
    <name evidence="4" type="ORF">BDV96DRAFT_459711</name>
</gene>
<dbReference type="AlphaFoldDB" id="A0A6A5YZ23"/>
<dbReference type="Gene3D" id="3.40.50.300">
    <property type="entry name" value="P-loop containing nucleotide triphosphate hydrolases"/>
    <property type="match status" value="1"/>
</dbReference>
<evidence type="ECO:0000259" key="3">
    <source>
        <dbReference type="SMART" id="SM00382"/>
    </source>
</evidence>
<dbReference type="GO" id="GO:0005524">
    <property type="term" value="F:ATP binding"/>
    <property type="evidence" value="ECO:0007669"/>
    <property type="project" value="UniProtKB-KW"/>
</dbReference>
<dbReference type="GO" id="GO:0005694">
    <property type="term" value="C:chromosome"/>
    <property type="evidence" value="ECO:0007669"/>
    <property type="project" value="TreeGrafter"/>
</dbReference>